<dbReference type="EMBL" id="CP114066">
    <property type="protein sequence ID" value="WAT23154.1"/>
    <property type="molecule type" value="Genomic_DNA"/>
</dbReference>
<reference evidence="2" key="1">
    <citation type="submission" date="2022-12" db="EMBL/GenBank/DDBJ databases">
        <title>Genomic of Bacillus halotolerans.</title>
        <authorList>
            <person name="Xu G."/>
            <person name="Ding Y."/>
        </authorList>
    </citation>
    <scope>NUCLEOTIDE SEQUENCE</scope>
    <source>
        <strain evidence="2">B13</strain>
    </source>
</reference>
<keyword evidence="1" id="KW-0812">Transmembrane</keyword>
<sequence length="216" mass="25769">MSFETKYLIRWGIPGWMFLFWIVLNLFIQDHNLVINKINFDQLSKIIGILISFGVVGVVIGYVFHQFYFLLLWILNKDIDKTVNMVRNYPKPRNWGKNQTNDYFHLEYTWHKQLLKVNDEARVYITDRYRYLLSTVHGHGTMLISQFISSAVTMLPGYIKYGFRVWLHFEALLYVVQILIAVVFIFSFKYHTKNIRSFQGFVLNDLINNNLPEIKK</sequence>
<keyword evidence="1" id="KW-1133">Transmembrane helix</keyword>
<name>A0ABY7I599_9BACI</name>
<keyword evidence="3" id="KW-1185">Reference proteome</keyword>
<evidence type="ECO:0000256" key="1">
    <source>
        <dbReference type="SAM" id="Phobius"/>
    </source>
</evidence>
<feature type="transmembrane region" description="Helical" evidence="1">
    <location>
        <begin position="140"/>
        <end position="159"/>
    </location>
</feature>
<proteinExistence type="predicted"/>
<dbReference type="RefSeq" id="WP_269108042.1">
    <property type="nucleotide sequence ID" value="NZ_CP114066.1"/>
</dbReference>
<evidence type="ECO:0000313" key="2">
    <source>
        <dbReference type="EMBL" id="WAT23154.1"/>
    </source>
</evidence>
<evidence type="ECO:0000313" key="3">
    <source>
        <dbReference type="Proteomes" id="UP001164713"/>
    </source>
</evidence>
<protein>
    <submittedName>
        <fullName evidence="2">Uncharacterized protein</fullName>
    </submittedName>
</protein>
<organism evidence="2 3">
    <name type="scientific">Bacillus halotolerans</name>
    <dbReference type="NCBI Taxonomy" id="260554"/>
    <lineage>
        <taxon>Bacteria</taxon>
        <taxon>Bacillati</taxon>
        <taxon>Bacillota</taxon>
        <taxon>Bacilli</taxon>
        <taxon>Bacillales</taxon>
        <taxon>Bacillaceae</taxon>
        <taxon>Bacillus</taxon>
    </lineage>
</organism>
<feature type="transmembrane region" description="Helical" evidence="1">
    <location>
        <begin position="171"/>
        <end position="188"/>
    </location>
</feature>
<feature type="transmembrane region" description="Helical" evidence="1">
    <location>
        <begin position="7"/>
        <end position="28"/>
    </location>
</feature>
<gene>
    <name evidence="2" type="ORF">O0R52_09425</name>
</gene>
<keyword evidence="1" id="KW-0472">Membrane</keyword>
<feature type="transmembrane region" description="Helical" evidence="1">
    <location>
        <begin position="48"/>
        <end position="75"/>
    </location>
</feature>
<accession>A0ABY7I599</accession>
<dbReference type="Proteomes" id="UP001164713">
    <property type="component" value="Chromosome"/>
</dbReference>